<keyword evidence="1" id="KW-0805">Transcription regulation</keyword>
<dbReference type="Gene3D" id="1.10.10.10">
    <property type="entry name" value="Winged helix-like DNA-binding domain superfamily/Winged helix DNA-binding domain"/>
    <property type="match status" value="1"/>
</dbReference>
<evidence type="ECO:0000313" key="6">
    <source>
        <dbReference type="Proteomes" id="UP001163203"/>
    </source>
</evidence>
<dbReference type="InterPro" id="IPR052362">
    <property type="entry name" value="HTH-GbsR_regulator"/>
</dbReference>
<evidence type="ECO:0000256" key="1">
    <source>
        <dbReference type="ARBA" id="ARBA00023015"/>
    </source>
</evidence>
<keyword evidence="6" id="KW-1185">Reference proteome</keyword>
<proteinExistence type="predicted"/>
<keyword evidence="2" id="KW-0238">DNA-binding</keyword>
<name>A0ABY7B3G3_9PSEU</name>
<organism evidence="5 6">
    <name type="scientific">Amycolatopsis cynarae</name>
    <dbReference type="NCBI Taxonomy" id="2995223"/>
    <lineage>
        <taxon>Bacteria</taxon>
        <taxon>Bacillati</taxon>
        <taxon>Actinomycetota</taxon>
        <taxon>Actinomycetes</taxon>
        <taxon>Pseudonocardiales</taxon>
        <taxon>Pseudonocardiaceae</taxon>
        <taxon>Amycolatopsis</taxon>
    </lineage>
</organism>
<dbReference type="PANTHER" id="PTHR38465">
    <property type="entry name" value="HTH-TYPE TRANSCRIPTIONAL REGULATOR MJ1563-RELATED"/>
    <property type="match status" value="1"/>
</dbReference>
<dbReference type="Proteomes" id="UP001163203">
    <property type="component" value="Chromosome"/>
</dbReference>
<dbReference type="Pfam" id="PF12802">
    <property type="entry name" value="MarR_2"/>
    <property type="match status" value="1"/>
</dbReference>
<evidence type="ECO:0000313" key="5">
    <source>
        <dbReference type="EMBL" id="WAL65348.1"/>
    </source>
</evidence>
<reference evidence="5" key="1">
    <citation type="submission" date="2022-11" db="EMBL/GenBank/DDBJ databases">
        <authorList>
            <person name="Mo P."/>
        </authorList>
    </citation>
    <scope>NUCLEOTIDE SEQUENCE</scope>
    <source>
        <strain evidence="5">HUAS 11-8</strain>
    </source>
</reference>
<keyword evidence="3" id="KW-0804">Transcription</keyword>
<dbReference type="Gene3D" id="1.10.287.160">
    <property type="entry name" value="HR1 repeat"/>
    <property type="match status" value="1"/>
</dbReference>
<dbReference type="InterPro" id="IPR036388">
    <property type="entry name" value="WH-like_DNA-bd_sf"/>
</dbReference>
<accession>A0ABY7B3G3</accession>
<gene>
    <name evidence="5" type="ORF">ORV05_31355</name>
</gene>
<feature type="domain" description="HTH marR-type" evidence="4">
    <location>
        <begin position="34"/>
        <end position="93"/>
    </location>
</feature>
<evidence type="ECO:0000256" key="3">
    <source>
        <dbReference type="ARBA" id="ARBA00023163"/>
    </source>
</evidence>
<dbReference type="SUPFAM" id="SSF46785">
    <property type="entry name" value="Winged helix' DNA-binding domain"/>
    <property type="match status" value="1"/>
</dbReference>
<protein>
    <submittedName>
        <fullName evidence="5">MarR family transcriptional regulator</fullName>
    </submittedName>
</protein>
<dbReference type="InterPro" id="IPR036390">
    <property type="entry name" value="WH_DNA-bd_sf"/>
</dbReference>
<sequence length="172" mass="18869">MSSRPQSQRDPAAPVPEQALPFVEKFALTLVNAGMQRMPARVFAATLASQQGSLTASDLTEVLQISPAAVSNAVRYLAQIGLLHRGRRPGERRDHFFIGNDFWYEAVGQADKIYGGLAKTLDEGVEAVGADTIPGRRLVETRDFFTYLAAELPRVVKRWRDERSGQAPEAGS</sequence>
<dbReference type="EMBL" id="CP113836">
    <property type="protein sequence ID" value="WAL65348.1"/>
    <property type="molecule type" value="Genomic_DNA"/>
</dbReference>
<dbReference type="InterPro" id="IPR000835">
    <property type="entry name" value="HTH_MarR-typ"/>
</dbReference>
<evidence type="ECO:0000256" key="2">
    <source>
        <dbReference type="ARBA" id="ARBA00023125"/>
    </source>
</evidence>
<dbReference type="RefSeq" id="WP_268755509.1">
    <property type="nucleotide sequence ID" value="NZ_CP113836.1"/>
</dbReference>
<dbReference type="PANTHER" id="PTHR38465:SF2">
    <property type="entry name" value="HTH-TYPE TRANSCRIPTIONAL REGULATOR MMPR5"/>
    <property type="match status" value="1"/>
</dbReference>
<evidence type="ECO:0000259" key="4">
    <source>
        <dbReference type="Pfam" id="PF12802"/>
    </source>
</evidence>